<evidence type="ECO:0000256" key="3">
    <source>
        <dbReference type="ARBA" id="ARBA00004613"/>
    </source>
</evidence>
<dbReference type="InterPro" id="IPR046673">
    <property type="entry name" value="ToxA_N"/>
</dbReference>
<evidence type="ECO:0000256" key="8">
    <source>
        <dbReference type="ARBA" id="ARBA00022679"/>
    </source>
</evidence>
<gene>
    <name evidence="17" type="ORF">C9383_02990</name>
    <name evidence="16" type="ORF">F7R03_00715</name>
    <name evidence="18" type="ORF">SAMN04490198_3907</name>
</gene>
<evidence type="ECO:0000313" key="17">
    <source>
        <dbReference type="EMBL" id="PTC31211.1"/>
    </source>
</evidence>
<evidence type="ECO:0000256" key="5">
    <source>
        <dbReference type="ARBA" id="ARBA00012483"/>
    </source>
</evidence>
<evidence type="ECO:0000256" key="12">
    <source>
        <dbReference type="ARBA" id="ARBA00023026"/>
    </source>
</evidence>
<dbReference type="GO" id="GO:0016567">
    <property type="term" value="P:protein ubiquitination"/>
    <property type="evidence" value="ECO:0007669"/>
    <property type="project" value="InterPro"/>
</dbReference>
<dbReference type="Proteomes" id="UP000240476">
    <property type="component" value="Unassembled WGS sequence"/>
</dbReference>
<comment type="catalytic activity">
    <reaction evidence="1">
        <text>S-ubiquitinyl-[E2 ubiquitin-conjugating enzyme]-L-cysteine + [acceptor protein]-L-lysine = [E2 ubiquitin-conjugating enzyme]-L-cysteine + N(6)-ubiquitinyl-[acceptor protein]-L-lysine.</text>
        <dbReference type="EC" id="2.3.2.27"/>
    </reaction>
</comment>
<dbReference type="Pfam" id="PF20178">
    <property type="entry name" value="ToxA_N"/>
    <property type="match status" value="1"/>
</dbReference>
<evidence type="ECO:0000313" key="16">
    <source>
        <dbReference type="EMBL" id="KAB0569689.1"/>
    </source>
</evidence>
<accession>A0A1H5N5F0</accession>
<dbReference type="InterPro" id="IPR029487">
    <property type="entry name" value="NEL_dom"/>
</dbReference>
<dbReference type="Pfam" id="PF14496">
    <property type="entry name" value="NEL"/>
    <property type="match status" value="1"/>
</dbReference>
<dbReference type="GO" id="GO:0005576">
    <property type="term" value="C:extracellular region"/>
    <property type="evidence" value="ECO:0007669"/>
    <property type="project" value="UniProtKB-SubCell"/>
</dbReference>
<dbReference type="PANTHER" id="PTHR47114">
    <property type="match status" value="1"/>
</dbReference>
<dbReference type="RefSeq" id="WP_090369647.1">
    <property type="nucleotide sequence ID" value="NZ_FNUA01000002.1"/>
</dbReference>
<evidence type="ECO:0000256" key="4">
    <source>
        <dbReference type="ARBA" id="ARBA00009868"/>
    </source>
</evidence>
<keyword evidence="9" id="KW-0677">Repeat</keyword>
<keyword evidence="11 14" id="KW-0832">Ubl conjugation</keyword>
<evidence type="ECO:0000313" key="21">
    <source>
        <dbReference type="Proteomes" id="UP000423257"/>
    </source>
</evidence>
<keyword evidence="8 14" id="KW-0808">Transferase</keyword>
<reference evidence="17 20" key="2">
    <citation type="submission" date="2018-03" db="EMBL/GenBank/DDBJ databases">
        <title>Draft genome sequence of the type strain of Pseudomonas palleroniana LMG 23076, isolated from rice in Cameroon.</title>
        <authorList>
            <person name="Tambong J.T."/>
        </authorList>
    </citation>
    <scope>NUCLEOTIDE SEQUENCE [LARGE SCALE GENOMIC DNA]</scope>
    <source>
        <strain evidence="17 20">LMG 23076</strain>
    </source>
</reference>
<reference evidence="16 21" key="3">
    <citation type="submission" date="2019-09" db="EMBL/GenBank/DDBJ databases">
        <title>Draft genome sequences of 48 bacterial type strains from the CCUG.</title>
        <authorList>
            <person name="Tunovic T."/>
            <person name="Pineiro-Iglesias B."/>
            <person name="Unosson C."/>
            <person name="Inganas E."/>
            <person name="Ohlen M."/>
            <person name="Cardew S."/>
            <person name="Jensie-Markopoulos S."/>
            <person name="Salva-Serra F."/>
            <person name="Jaen-Luchoro D."/>
            <person name="Karlsson R."/>
            <person name="Svensson-Stadler L."/>
            <person name="Chun J."/>
            <person name="Moore E."/>
        </authorList>
    </citation>
    <scope>NUCLEOTIDE SEQUENCE [LARGE SCALE GENOMIC DNA]</scope>
    <source>
        <strain evidence="16 21">CCUG 51524</strain>
    </source>
</reference>
<dbReference type="EC" id="2.3.2.27" evidence="5"/>
<evidence type="ECO:0000256" key="2">
    <source>
        <dbReference type="ARBA" id="ARBA00004192"/>
    </source>
</evidence>
<dbReference type="SUPFAM" id="SSF52058">
    <property type="entry name" value="L domain-like"/>
    <property type="match status" value="1"/>
</dbReference>
<dbReference type="GO" id="GO:0061630">
    <property type="term" value="F:ubiquitin protein ligase activity"/>
    <property type="evidence" value="ECO:0007669"/>
    <property type="project" value="UniProtKB-EC"/>
</dbReference>
<keyword evidence="10 14" id="KW-0833">Ubl conjugation pathway</keyword>
<dbReference type="PROSITE" id="PS52053">
    <property type="entry name" value="NEL"/>
    <property type="match status" value="1"/>
</dbReference>
<dbReference type="EMBL" id="VZPQ01000001">
    <property type="protein sequence ID" value="KAB0569689.1"/>
    <property type="molecule type" value="Genomic_DNA"/>
</dbReference>
<dbReference type="Gene3D" id="1.20.58.360">
    <property type="entry name" value="Shigella T3SS effector IpaH defines"/>
    <property type="match status" value="1"/>
</dbReference>
<dbReference type="InterPro" id="IPR001611">
    <property type="entry name" value="Leu-rich_rpt"/>
</dbReference>
<organism evidence="18 19">
    <name type="scientific">Pseudomonas palleroniana</name>
    <dbReference type="NCBI Taxonomy" id="191390"/>
    <lineage>
        <taxon>Bacteria</taxon>
        <taxon>Pseudomonadati</taxon>
        <taxon>Pseudomonadota</taxon>
        <taxon>Gammaproteobacteria</taxon>
        <taxon>Pseudomonadales</taxon>
        <taxon>Pseudomonadaceae</taxon>
        <taxon>Pseudomonas</taxon>
    </lineage>
</organism>
<evidence type="ECO:0000256" key="1">
    <source>
        <dbReference type="ARBA" id="ARBA00000900"/>
    </source>
</evidence>
<evidence type="ECO:0000256" key="14">
    <source>
        <dbReference type="PROSITE-ProRule" id="PRU01398"/>
    </source>
</evidence>
<evidence type="ECO:0000256" key="10">
    <source>
        <dbReference type="ARBA" id="ARBA00022786"/>
    </source>
</evidence>
<keyword evidence="7" id="KW-0433">Leucine-rich repeat</keyword>
<proteinExistence type="inferred from homology"/>
<dbReference type="SMART" id="SM00369">
    <property type="entry name" value="LRR_TYP"/>
    <property type="match status" value="3"/>
</dbReference>
<keyword evidence="6 14" id="KW-0964">Secreted</keyword>
<comment type="similarity">
    <text evidence="4 14">Belongs to the LRR-containing bacterial E3 ligase family.</text>
</comment>
<dbReference type="GO" id="GO:0030430">
    <property type="term" value="C:host cell cytoplasm"/>
    <property type="evidence" value="ECO:0007669"/>
    <property type="project" value="UniProtKB-SubCell"/>
</dbReference>
<keyword evidence="13 14" id="KW-1035">Host cytoplasm</keyword>
<dbReference type="PANTHER" id="PTHR47114:SF2">
    <property type="entry name" value="OLIGODENDROCYTE-MYELIN GLYCOPROTEIN"/>
    <property type="match status" value="1"/>
</dbReference>
<name>A0A1H5N5F0_9PSED</name>
<dbReference type="InterPro" id="IPR032675">
    <property type="entry name" value="LRR_dom_sf"/>
</dbReference>
<evidence type="ECO:0000313" key="18">
    <source>
        <dbReference type="EMBL" id="SEE96832.1"/>
    </source>
</evidence>
<dbReference type="PROSITE" id="PS51450">
    <property type="entry name" value="LRR"/>
    <property type="match status" value="1"/>
</dbReference>
<dbReference type="InterPro" id="IPR003591">
    <property type="entry name" value="Leu-rich_rpt_typical-subtyp"/>
</dbReference>
<keyword evidence="12" id="KW-0843">Virulence</keyword>
<sequence length="1608" mass="181227">MVPRRELLNAAKPVTQAEMEAALLEMTGDLGKARALQATLPHWLLEAKSTTLRAIEQTHRDSQETRLRAQQRLGRLQSLDRFCIERLSTFLLGKGVAGVEVERDTLELSKRSLSGVGADLGGALQETVTVETLSLVQAAMKNFSESQAEPGGLSASALLRSAATGQAIAGMTVTEFVGYCRELDLGAAYQAHVRSVFNLRGPGADGQGFNRTIFDLGESKSLDLQMDLHIAYAKGYLGEPTYDGLLNLIKADQPADESQSSIPANEPWIWQGLNIDSVCLWGVMLFSREPPGQLPTRHFVVYMPNEPLRPWYEYAHLEDFTLYLSLMLQAQSYRKTFGAYLDESERLEFFQRYDTARKVGPLRVIPIQVRLSDFLVQACIGKIQLDALVLAVPKAEVDEEAWQQRRQTYLDIGLNALNVAGFVVPVLGQLMMGVAVGQLLGEVFEGVEDWAHGEKDEALHHLFNVAENIVGMMLFAAGGKVVGSLKRQLTRSSRFFEKVEPIALQDQSPRLWRPRLAPYSQPPEMFQRGWDVDSRGIYQANGSAYANIDGALYAISFDPVMGKWRALHPRRPEAWRPPLEHNRQGGWQHAFERPQDWYSPSYNLRRIDPALSAVPEDPLNSLAAITELALADMQHLALEHEPLPERVQNAVARWRLHHKIGALTYTLEQGARADAATARVQMLALPLMPGWPKGRFFEVRDEPGNVLESLAFREPFDDEGLPVPVTEQQLKEGQVMDVLLQALSSEERTQLLGQTVAREQAPEVLRKQLLATVNTQHAQLHRRLYQDYEGVAQGELEPLIALYPQLPRRVARELASQARTTDRRVLHESGRVPLRLARKARQALNKLHEDQALMGLVWPQLANTGTRRIALGTLERLPGWPRDFSFQVREGHLTGRLLEQVGPAGAAVRRTIVESAEGFQVFDEQGHNLGAHITGPDGLYQAIVDCLLDTQRTALRLAGARTGSQLRSQLRFKSQGERHRVKGYLWPERGMPEAAPTSCIQAQLRTPAAHPPALVRKLKKLYPLLSDVEISRLIEDAGHDHVSRAMRVEALEGEFASLHGALKTWSNQRAPSNSEAIAPWDQRLSRLQAMNLIERCWRRMSLARDEHGLRVPTLELDGMLLGGLPTLPSSIQFEHVQRLSLRNMRLGDDVAYFLKHFKAVHTLDLTQNHITRLPEVLGQMPQLVRLHMANNQLQLTEHTLRKLAGLRNLHSLNLSENPLIDVPQVGKMLDLRELLLRNCKLTDFPEGCRRLPWLEHVDLRQNEIKVLPDWLFTMPRRFTEAFNLRLNPLSFSSRLALKNYRLNHGTGMGFLEDDLVRLSEQRARELWLGDDGVSHYAEKNRVWQGLADEPGSDGLFNLLAELGGTADAHFVHEDLDRRVWRVLMAAADDEDLREEVFQRAATPLRCDDAAANNFSTLEVLTEISDATRLIEGRVLTAKPLLKLARGLFRLDQLEGIARRHSDSNPAVDPLEVSLAYRTGLVDRFHLPGQPLHMRFARLGGVTLSALDSAEQQVKTAEMSSRLLNYLVELPFWTDYLKRVFGSRFERLNQPYNRRVNEVFDLSLTLSDIDYRDQMNVILHEQEQAQAAEIRRLSEDALRIDDLGICPLP</sequence>
<feature type="domain" description="NEL" evidence="15">
    <location>
        <begin position="1319"/>
        <end position="1608"/>
    </location>
</feature>
<dbReference type="GO" id="GO:0016874">
    <property type="term" value="F:ligase activity"/>
    <property type="evidence" value="ECO:0007669"/>
    <property type="project" value="UniProtKB-KW"/>
</dbReference>
<reference evidence="18 19" key="1">
    <citation type="submission" date="2016-10" db="EMBL/GenBank/DDBJ databases">
        <authorList>
            <person name="de Groot N.N."/>
        </authorList>
    </citation>
    <scope>NUCLEOTIDE SEQUENCE [LARGE SCALE GENOMIC DNA]</scope>
    <source>
        <strain evidence="18 19">BS3265</strain>
    </source>
</reference>
<evidence type="ECO:0000256" key="11">
    <source>
        <dbReference type="ARBA" id="ARBA00022843"/>
    </source>
</evidence>
<dbReference type="EMBL" id="FNUA01000002">
    <property type="protein sequence ID" value="SEE96832.1"/>
    <property type="molecule type" value="Genomic_DNA"/>
</dbReference>
<dbReference type="Gene3D" id="3.80.10.10">
    <property type="entry name" value="Ribonuclease Inhibitor"/>
    <property type="match status" value="1"/>
</dbReference>
<evidence type="ECO:0000256" key="9">
    <source>
        <dbReference type="ARBA" id="ARBA00022737"/>
    </source>
</evidence>
<comment type="subcellular location">
    <subcellularLocation>
        <location evidence="2">Host cytoplasm</location>
    </subcellularLocation>
    <subcellularLocation>
        <location evidence="3">Secreted</location>
    </subcellularLocation>
</comment>
<comment type="PTM">
    <text evidence="14">Ubiquitinated in the presence of host E1 ubiquitin-activating enzyme, E2 ubiquitin-conjugating enzyme and ubiquitin.</text>
</comment>
<evidence type="ECO:0000313" key="20">
    <source>
        <dbReference type="Proteomes" id="UP000240476"/>
    </source>
</evidence>
<dbReference type="InterPro" id="IPR051071">
    <property type="entry name" value="LRR-bact_E3_ubiq_ligases"/>
</dbReference>
<dbReference type="Proteomes" id="UP000199129">
    <property type="component" value="Unassembled WGS sequence"/>
</dbReference>
<evidence type="ECO:0000256" key="6">
    <source>
        <dbReference type="ARBA" id="ARBA00022525"/>
    </source>
</evidence>
<evidence type="ECO:0000256" key="13">
    <source>
        <dbReference type="ARBA" id="ARBA00023200"/>
    </source>
</evidence>
<dbReference type="Proteomes" id="UP000423257">
    <property type="component" value="Unassembled WGS sequence"/>
</dbReference>
<keyword evidence="18" id="KW-0436">Ligase</keyword>
<keyword evidence="20" id="KW-1185">Reference proteome</keyword>
<evidence type="ECO:0000313" key="19">
    <source>
        <dbReference type="Proteomes" id="UP000199129"/>
    </source>
</evidence>
<protein>
    <recommendedName>
        <fullName evidence="5">RING-type E3 ubiquitin transferase</fullName>
        <ecNumber evidence="5">2.3.2.27</ecNumber>
    </recommendedName>
</protein>
<evidence type="ECO:0000259" key="15">
    <source>
        <dbReference type="PROSITE" id="PS52053"/>
    </source>
</evidence>
<feature type="active site" description="Glycyl thioester intermediate" evidence="14">
    <location>
        <position position="1406"/>
    </location>
</feature>
<dbReference type="EMBL" id="PYWX01000011">
    <property type="protein sequence ID" value="PTC31211.1"/>
    <property type="molecule type" value="Genomic_DNA"/>
</dbReference>
<evidence type="ECO:0000256" key="7">
    <source>
        <dbReference type="ARBA" id="ARBA00022614"/>
    </source>
</evidence>